<dbReference type="STRING" id="86259.A0A4Z1PES5"/>
<feature type="compositionally biased region" description="Polar residues" evidence="6">
    <location>
        <begin position="1"/>
        <end position="32"/>
    </location>
</feature>
<dbReference type="Proteomes" id="UP000298493">
    <property type="component" value="Unassembled WGS sequence"/>
</dbReference>
<feature type="compositionally biased region" description="Low complexity" evidence="6">
    <location>
        <begin position="792"/>
        <end position="811"/>
    </location>
</feature>
<feature type="region of interest" description="Disordered" evidence="6">
    <location>
        <begin position="113"/>
        <end position="145"/>
    </location>
</feature>
<dbReference type="PANTHER" id="PTHR47338">
    <property type="entry name" value="ZN(II)2CYS6 TRANSCRIPTION FACTOR (EUROFUNG)-RELATED"/>
    <property type="match status" value="1"/>
</dbReference>
<accession>A0A4Z1PES5</accession>
<dbReference type="CDD" id="cd00067">
    <property type="entry name" value="GAL4"/>
    <property type="match status" value="1"/>
</dbReference>
<evidence type="ECO:0000256" key="2">
    <source>
        <dbReference type="ARBA" id="ARBA00022723"/>
    </source>
</evidence>
<dbReference type="PROSITE" id="PS00463">
    <property type="entry name" value="ZN2_CY6_FUNGAL_1"/>
    <property type="match status" value="1"/>
</dbReference>
<dbReference type="GO" id="GO:0006351">
    <property type="term" value="P:DNA-templated transcription"/>
    <property type="evidence" value="ECO:0007669"/>
    <property type="project" value="InterPro"/>
</dbReference>
<comment type="subcellular location">
    <subcellularLocation>
        <location evidence="1">Nucleus</location>
    </subcellularLocation>
</comment>
<protein>
    <recommendedName>
        <fullName evidence="7">Zn(2)-C6 fungal-type domain-containing protein</fullName>
    </recommendedName>
</protein>
<feature type="compositionally biased region" description="Gly residues" evidence="6">
    <location>
        <begin position="659"/>
        <end position="673"/>
    </location>
</feature>
<evidence type="ECO:0000256" key="5">
    <source>
        <dbReference type="ARBA" id="ARBA00023242"/>
    </source>
</evidence>
<dbReference type="Pfam" id="PF00172">
    <property type="entry name" value="Zn_clus"/>
    <property type="match status" value="1"/>
</dbReference>
<dbReference type="GO" id="GO:0000981">
    <property type="term" value="F:DNA-binding transcription factor activity, RNA polymerase II-specific"/>
    <property type="evidence" value="ECO:0007669"/>
    <property type="project" value="InterPro"/>
</dbReference>
<feature type="domain" description="Zn(2)-C6 fungal-type" evidence="7">
    <location>
        <begin position="53"/>
        <end position="83"/>
    </location>
</feature>
<feature type="compositionally biased region" description="Polar residues" evidence="6">
    <location>
        <begin position="896"/>
        <end position="915"/>
    </location>
</feature>
<feature type="compositionally biased region" description="Polar residues" evidence="6">
    <location>
        <begin position="702"/>
        <end position="725"/>
    </location>
</feature>
<dbReference type="SMART" id="SM00906">
    <property type="entry name" value="Fungal_trans"/>
    <property type="match status" value="1"/>
</dbReference>
<dbReference type="AlphaFoldDB" id="A0A4Z1PES5"/>
<dbReference type="PANTHER" id="PTHR47338:SF10">
    <property type="entry name" value="TRANSCRIPTION FACTOR DOMAIN-CONTAINING PROTEIN-RELATED"/>
    <property type="match status" value="1"/>
</dbReference>
<keyword evidence="4" id="KW-0804">Transcription</keyword>
<dbReference type="InterPro" id="IPR001138">
    <property type="entry name" value="Zn2Cys6_DnaBD"/>
</dbReference>
<feature type="region of interest" description="Disordered" evidence="6">
    <location>
        <begin position="1"/>
        <end position="44"/>
    </location>
</feature>
<evidence type="ECO:0000256" key="1">
    <source>
        <dbReference type="ARBA" id="ARBA00004123"/>
    </source>
</evidence>
<evidence type="ECO:0000313" key="9">
    <source>
        <dbReference type="Proteomes" id="UP000298493"/>
    </source>
</evidence>
<keyword evidence="5" id="KW-0539">Nucleus</keyword>
<name>A0A4Z1PES5_9PEZI</name>
<dbReference type="GO" id="GO:0003677">
    <property type="term" value="F:DNA binding"/>
    <property type="evidence" value="ECO:0007669"/>
    <property type="project" value="InterPro"/>
</dbReference>
<dbReference type="GO" id="GO:0008270">
    <property type="term" value="F:zinc ion binding"/>
    <property type="evidence" value="ECO:0007669"/>
    <property type="project" value="InterPro"/>
</dbReference>
<evidence type="ECO:0000256" key="4">
    <source>
        <dbReference type="ARBA" id="ARBA00023163"/>
    </source>
</evidence>
<feature type="compositionally biased region" description="Polar residues" evidence="6">
    <location>
        <begin position="774"/>
        <end position="786"/>
    </location>
</feature>
<gene>
    <name evidence="8" type="ORF">E6O75_ATG04800</name>
</gene>
<dbReference type="Pfam" id="PF04082">
    <property type="entry name" value="Fungal_trans"/>
    <property type="match status" value="1"/>
</dbReference>
<evidence type="ECO:0000256" key="3">
    <source>
        <dbReference type="ARBA" id="ARBA00023015"/>
    </source>
</evidence>
<dbReference type="InterPro" id="IPR050815">
    <property type="entry name" value="TF_fung"/>
</dbReference>
<organism evidence="8 9">
    <name type="scientific">Venturia nashicola</name>
    <dbReference type="NCBI Taxonomy" id="86259"/>
    <lineage>
        <taxon>Eukaryota</taxon>
        <taxon>Fungi</taxon>
        <taxon>Dikarya</taxon>
        <taxon>Ascomycota</taxon>
        <taxon>Pezizomycotina</taxon>
        <taxon>Dothideomycetes</taxon>
        <taxon>Pleosporomycetidae</taxon>
        <taxon>Venturiales</taxon>
        <taxon>Venturiaceae</taxon>
        <taxon>Venturia</taxon>
    </lineage>
</organism>
<keyword evidence="3" id="KW-0805">Transcription regulation</keyword>
<reference evidence="8 9" key="1">
    <citation type="submission" date="2019-04" db="EMBL/GenBank/DDBJ databases">
        <title>High contiguity whole genome sequence and gene annotation resource for two Venturia nashicola isolates.</title>
        <authorList>
            <person name="Prokchorchik M."/>
            <person name="Won K."/>
            <person name="Lee Y."/>
            <person name="Choi E.D."/>
            <person name="Segonzac C."/>
            <person name="Sohn K.H."/>
        </authorList>
    </citation>
    <scope>NUCLEOTIDE SEQUENCE [LARGE SCALE GENOMIC DNA]</scope>
    <source>
        <strain evidence="8 9">PRI2</strain>
    </source>
</reference>
<sequence length="921" mass="101568">MLQSGSQSQPQGDYFNNDSQQPNTGTNPQTARSNHEDASVGLNELQPKAKRIACVLCRKRKLKCDGARPACGTCKRLSHDCAYDEVRKKSGPKRGYVKLLEARLQQVETLLKTQEPEQQQNPPSPTTNVSYPSFPTESAPPPTSTNYIIESNLTSMNDYALPTGTPMGGISTDYGFDQPGMPTESADAYPWEMIGLGLDEPLPSQETIDDLYQIYFEKIHPSCPIMHRPRFFASLNLGPQLRPPVGLRYAMWTMAASVTDKYESLAEHLYHRARKYLQADEMKGHGEGIISVHHCQAWIIVTVYEFKNMYFPRAWQSTGRGVRMAQMLGLSRIDGSGLDVKQCLPPPKDWIEREERRRTFWMAFCEDRYASVGTGWPMTVDERDIMTNLPASEDSFEKGIPEQTVPLEQALKPAGAQKLSPLSGVVVMSCMFGRNLLHLHRPSPDDNDDNLNGEFWRRHRRIESILSHTALSLPDHLRLPAGLPDPNVVFMNMSIHTSAICLHQAAIFKADKHKLPPNVGSESRVRCVTAASEIARIMRMLSTLDLSIMNPFLAFCLYVAARVFVQYLKFRPKDEQMISSLQFLLAAMHALKRKNPLTESFLVQLDVDLEGMGMDVGQRPLTQAHVAATEMPNRVDSIKCSPIFEIRDSQAANSKYNRFGGGVPTFGDNGLGRHGNPTKPSTENPGPPFQTARANLNMAGDDTQTQSFDYLGGNNDSSPYNLPNRNRSRPAGGQLGGTRMTNLTDSLSPSESGSPNMNNDQQSTRRNSQRDSSSHTSFTPPSLSDNNETHHNSLNNANSPAAATTNNTNTNRTRVPIMADGNVFSMDTSFSSFQPAFLGQPIESTDSAGLFTSMGGGWEMSGIEITGTTSTGLTPGPTGLTPGPWNNDEFFKSMGTGWNNAGGSFAGENSNSGTTNDRRSS</sequence>
<dbReference type="SUPFAM" id="SSF57701">
    <property type="entry name" value="Zn2/Cys6 DNA-binding domain"/>
    <property type="match status" value="1"/>
</dbReference>
<evidence type="ECO:0000313" key="8">
    <source>
        <dbReference type="EMBL" id="TID21405.1"/>
    </source>
</evidence>
<evidence type="ECO:0000259" key="7">
    <source>
        <dbReference type="PROSITE" id="PS50048"/>
    </source>
</evidence>
<dbReference type="EMBL" id="SNSC02000009">
    <property type="protein sequence ID" value="TID21405.1"/>
    <property type="molecule type" value="Genomic_DNA"/>
</dbReference>
<proteinExistence type="predicted"/>
<dbReference type="CDD" id="cd12148">
    <property type="entry name" value="fungal_TF_MHR"/>
    <property type="match status" value="1"/>
</dbReference>
<keyword evidence="2" id="KW-0479">Metal-binding</keyword>
<dbReference type="InterPro" id="IPR007219">
    <property type="entry name" value="XnlR_reg_dom"/>
</dbReference>
<dbReference type="Gene3D" id="4.10.240.10">
    <property type="entry name" value="Zn(2)-C6 fungal-type DNA-binding domain"/>
    <property type="match status" value="1"/>
</dbReference>
<keyword evidence="9" id="KW-1185">Reference proteome</keyword>
<feature type="region of interest" description="Disordered" evidence="6">
    <location>
        <begin position="655"/>
        <end position="813"/>
    </location>
</feature>
<dbReference type="SMART" id="SM00066">
    <property type="entry name" value="GAL4"/>
    <property type="match status" value="1"/>
</dbReference>
<dbReference type="InterPro" id="IPR036864">
    <property type="entry name" value="Zn2-C6_fun-type_DNA-bd_sf"/>
</dbReference>
<dbReference type="GO" id="GO:0005634">
    <property type="term" value="C:nucleus"/>
    <property type="evidence" value="ECO:0007669"/>
    <property type="project" value="UniProtKB-SubCell"/>
</dbReference>
<feature type="compositionally biased region" description="Polar residues" evidence="6">
    <location>
        <begin position="739"/>
        <end position="767"/>
    </location>
</feature>
<dbReference type="PROSITE" id="PS50048">
    <property type="entry name" value="ZN2_CY6_FUNGAL_2"/>
    <property type="match status" value="1"/>
</dbReference>
<evidence type="ECO:0000256" key="6">
    <source>
        <dbReference type="SAM" id="MobiDB-lite"/>
    </source>
</evidence>
<comment type="caution">
    <text evidence="8">The sequence shown here is derived from an EMBL/GenBank/DDBJ whole genome shotgun (WGS) entry which is preliminary data.</text>
</comment>
<feature type="region of interest" description="Disordered" evidence="6">
    <location>
        <begin position="896"/>
        <end position="921"/>
    </location>
</feature>